<dbReference type="InterPro" id="IPR020843">
    <property type="entry name" value="ER"/>
</dbReference>
<dbReference type="EMBL" id="GG738861">
    <property type="protein sequence ID" value="EFC45910.1"/>
    <property type="molecule type" value="Genomic_DNA"/>
</dbReference>
<evidence type="ECO:0000259" key="1">
    <source>
        <dbReference type="SMART" id="SM00829"/>
    </source>
</evidence>
<gene>
    <name evidence="2" type="ORF">NAEGRDRAFT_66224</name>
</gene>
<dbReference type="Gene3D" id="3.90.180.10">
    <property type="entry name" value="Medium-chain alcohol dehydrogenases, catalytic domain"/>
    <property type="match status" value="1"/>
</dbReference>
<evidence type="ECO:0000313" key="3">
    <source>
        <dbReference type="Proteomes" id="UP000006671"/>
    </source>
</evidence>
<dbReference type="Gene3D" id="3.40.50.720">
    <property type="entry name" value="NAD(P)-binding Rossmann-like Domain"/>
    <property type="match status" value="1"/>
</dbReference>
<proteinExistence type="predicted"/>
<dbReference type="OMA" id="EVYAGCT"/>
<dbReference type="PANTHER" id="PTHR11695">
    <property type="entry name" value="ALCOHOL DEHYDROGENASE RELATED"/>
    <property type="match status" value="1"/>
</dbReference>
<dbReference type="FunCoup" id="D2VBI0">
    <property type="interactions" value="5"/>
</dbReference>
<dbReference type="Pfam" id="PF13602">
    <property type="entry name" value="ADH_zinc_N_2"/>
    <property type="match status" value="1"/>
</dbReference>
<dbReference type="eggNOG" id="KOG1198">
    <property type="taxonomic scope" value="Eukaryota"/>
</dbReference>
<dbReference type="InterPro" id="IPR011032">
    <property type="entry name" value="GroES-like_sf"/>
</dbReference>
<dbReference type="InterPro" id="IPR036291">
    <property type="entry name" value="NAD(P)-bd_dom_sf"/>
</dbReference>
<organism evidence="3">
    <name type="scientific">Naegleria gruberi</name>
    <name type="common">Amoeba</name>
    <dbReference type="NCBI Taxonomy" id="5762"/>
    <lineage>
        <taxon>Eukaryota</taxon>
        <taxon>Discoba</taxon>
        <taxon>Heterolobosea</taxon>
        <taxon>Tetramitia</taxon>
        <taxon>Eutetramitia</taxon>
        <taxon>Vahlkampfiidae</taxon>
        <taxon>Naegleria</taxon>
    </lineage>
</organism>
<dbReference type="InParanoid" id="D2VBI0"/>
<dbReference type="GO" id="GO:0005739">
    <property type="term" value="C:mitochondrion"/>
    <property type="evidence" value="ECO:0007669"/>
    <property type="project" value="TreeGrafter"/>
</dbReference>
<dbReference type="KEGG" id="ngr:NAEGRDRAFT_66224"/>
<dbReference type="VEuPathDB" id="AmoebaDB:NAEGRDRAFT_66224"/>
<dbReference type="Proteomes" id="UP000006671">
    <property type="component" value="Unassembled WGS sequence"/>
</dbReference>
<dbReference type="STRING" id="5762.D2VBI0"/>
<dbReference type="CDD" id="cd05289">
    <property type="entry name" value="MDR_like_2"/>
    <property type="match status" value="1"/>
</dbReference>
<dbReference type="AlphaFoldDB" id="D2VBI0"/>
<dbReference type="SUPFAM" id="SSF51735">
    <property type="entry name" value="NAD(P)-binding Rossmann-fold domains"/>
    <property type="match status" value="1"/>
</dbReference>
<dbReference type="SMART" id="SM00829">
    <property type="entry name" value="PKS_ER"/>
    <property type="match status" value="1"/>
</dbReference>
<dbReference type="OrthoDB" id="9930022at2759"/>
<dbReference type="GO" id="GO:0016491">
    <property type="term" value="F:oxidoreductase activity"/>
    <property type="evidence" value="ECO:0007669"/>
    <property type="project" value="InterPro"/>
</dbReference>
<keyword evidence="3" id="KW-1185">Reference proteome</keyword>
<feature type="domain" description="Enoyl reductase (ER)" evidence="1">
    <location>
        <begin position="19"/>
        <end position="369"/>
    </location>
</feature>
<sequence>MSSQSLPPTMRAIYYQKYGGLDVLQYSDQFTPVPSFESSKKSSKELERSVLVKIVYSSINPFDYKIRSGFFQNILLGKPSFPLIPSSDMSGIVVQTGSSASRFKVGDEVFGINGEGGCLAEYNIFHEESIALKPKELSHAEASTIPMVGLTAHQSLVNIGKVKKGSRVLILGASGNVGSYCVQYARNVLEAEVYAGCTTDAGMEIVKDLKPFSTFSIYGDAKVEDKNEIKEGETVKDFEYNTPDVDVIIDLIGDKDLKKRAWKFLRSRQSKYIQVGLANEPISLLKMISIGTYNSWRRVISTLGLGPEYVFFTINTKNQSDTLEQLAEYHTTGKIQTRIAEAFNEMSLESIKSAFSMAESRNSRGKILMQVCKLLPQYDRSVDFINRSKLPAHYRFAPIKTL</sequence>
<dbReference type="InterPro" id="IPR050700">
    <property type="entry name" value="YIM1/Zinc_Alcohol_DH_Fams"/>
</dbReference>
<dbReference type="SUPFAM" id="SSF50129">
    <property type="entry name" value="GroES-like"/>
    <property type="match status" value="1"/>
</dbReference>
<dbReference type="RefSeq" id="XP_002678654.1">
    <property type="nucleotide sequence ID" value="XM_002678608.1"/>
</dbReference>
<protein>
    <submittedName>
        <fullName evidence="2">Predicted protein</fullName>
    </submittedName>
</protein>
<dbReference type="PANTHER" id="PTHR11695:SF294">
    <property type="entry name" value="RETICULON-4-INTERACTING PROTEIN 1, MITOCHONDRIAL"/>
    <property type="match status" value="1"/>
</dbReference>
<evidence type="ECO:0000313" key="2">
    <source>
        <dbReference type="EMBL" id="EFC45910.1"/>
    </source>
</evidence>
<dbReference type="GeneID" id="8859022"/>
<reference evidence="2 3" key="1">
    <citation type="journal article" date="2010" name="Cell">
        <title>The genome of Naegleria gruberi illuminates early eukaryotic versatility.</title>
        <authorList>
            <person name="Fritz-Laylin L.K."/>
            <person name="Prochnik S.E."/>
            <person name="Ginger M.L."/>
            <person name="Dacks J.B."/>
            <person name="Carpenter M.L."/>
            <person name="Field M.C."/>
            <person name="Kuo A."/>
            <person name="Paredez A."/>
            <person name="Chapman J."/>
            <person name="Pham J."/>
            <person name="Shu S."/>
            <person name="Neupane R."/>
            <person name="Cipriano M."/>
            <person name="Mancuso J."/>
            <person name="Tu H."/>
            <person name="Salamov A."/>
            <person name="Lindquist E."/>
            <person name="Shapiro H."/>
            <person name="Lucas S."/>
            <person name="Grigoriev I.V."/>
            <person name="Cande W.Z."/>
            <person name="Fulton C."/>
            <person name="Rokhsar D.S."/>
            <person name="Dawson S.C."/>
        </authorList>
    </citation>
    <scope>NUCLEOTIDE SEQUENCE [LARGE SCALE GENOMIC DNA]</scope>
    <source>
        <strain evidence="2 3">NEG-M</strain>
    </source>
</reference>
<accession>D2VBI0</accession>
<dbReference type="Pfam" id="PF08240">
    <property type="entry name" value="ADH_N"/>
    <property type="match status" value="1"/>
</dbReference>
<name>D2VBI0_NAEGR</name>
<dbReference type="InterPro" id="IPR013154">
    <property type="entry name" value="ADH-like_N"/>
</dbReference>